<dbReference type="GO" id="GO:0006103">
    <property type="term" value="P:2-oxoglutarate metabolic process"/>
    <property type="evidence" value="ECO:0007669"/>
    <property type="project" value="InterPro"/>
</dbReference>
<evidence type="ECO:0000256" key="2">
    <source>
        <dbReference type="ARBA" id="ARBA00023128"/>
    </source>
</evidence>
<dbReference type="EMBL" id="SRPO01000120">
    <property type="protein sequence ID" value="KAG5940095.1"/>
    <property type="molecule type" value="Genomic_DNA"/>
</dbReference>
<evidence type="ECO:0000313" key="6">
    <source>
        <dbReference type="Proteomes" id="UP000706124"/>
    </source>
</evidence>
<gene>
    <name evidence="5" type="ORF">E4U60_000655</name>
</gene>
<dbReference type="GO" id="GO:0004591">
    <property type="term" value="F:oxoglutarate dehydrogenase (succinyl-transferring) activity"/>
    <property type="evidence" value="ECO:0007669"/>
    <property type="project" value="TreeGrafter"/>
</dbReference>
<sequence length="140" mass="14751">MFATRSLRQAAAHAERTPLIKFIGPRTIPSSIDHTPKPHPASPTGQLPESFADSANRSSASRHPSFSSYRDHAQQHGPLQKSIRSVEAGVGGSSGSQLGSITPPSGVFFDISELPARFRRAPIDLAEIEAVESGGAALLG</sequence>
<dbReference type="PANTHER" id="PTHR31601:SF2">
    <property type="entry name" value="ALPHA-KETOGLUTARATE DEHYDROGENASE COMPONENT 4"/>
    <property type="match status" value="1"/>
</dbReference>
<comment type="subcellular location">
    <subcellularLocation>
        <location evidence="1">Mitochondrion</location>
    </subcellularLocation>
</comment>
<evidence type="ECO:0000256" key="1">
    <source>
        <dbReference type="ARBA" id="ARBA00004173"/>
    </source>
</evidence>
<keyword evidence="2" id="KW-0496">Mitochondrion</keyword>
<comment type="similarity">
    <text evidence="3">Belongs to the alpha-ketoglutarate dehydrogenase component 4 family.</text>
</comment>
<evidence type="ECO:0000256" key="4">
    <source>
        <dbReference type="SAM" id="MobiDB-lite"/>
    </source>
</evidence>
<evidence type="ECO:0008006" key="7">
    <source>
        <dbReference type="Google" id="ProtNLM"/>
    </source>
</evidence>
<evidence type="ECO:0000313" key="5">
    <source>
        <dbReference type="EMBL" id="KAG5940095.1"/>
    </source>
</evidence>
<dbReference type="Pfam" id="PF10937">
    <property type="entry name" value="Kgd4-YMR31"/>
    <property type="match status" value="1"/>
</dbReference>
<dbReference type="InterPro" id="IPR020373">
    <property type="entry name" value="Kgd4/YMR-31"/>
</dbReference>
<reference evidence="5 6" key="1">
    <citation type="journal article" date="2020" name="bioRxiv">
        <title>Whole genome comparisons of ergot fungi reveals the divergence and evolution of species within the genus Claviceps are the result of varying mechanisms driving genome evolution and host range expansion.</title>
        <authorList>
            <person name="Wyka S.A."/>
            <person name="Mondo S.J."/>
            <person name="Liu M."/>
            <person name="Dettman J."/>
            <person name="Nalam V."/>
            <person name="Broders K.D."/>
        </authorList>
    </citation>
    <scope>NUCLEOTIDE SEQUENCE [LARGE SCALE GENOMIC DNA]</scope>
    <source>
        <strain evidence="5 6">CCC 1485</strain>
    </source>
</reference>
<dbReference type="OrthoDB" id="2116030at2759"/>
<comment type="caution">
    <text evidence="5">The sequence shown here is derived from an EMBL/GenBank/DDBJ whole genome shotgun (WGS) entry which is preliminary data.</text>
</comment>
<feature type="region of interest" description="Disordered" evidence="4">
    <location>
        <begin position="22"/>
        <end position="105"/>
    </location>
</feature>
<organism evidence="5 6">
    <name type="scientific">Claviceps pazoutovae</name>
    <dbReference type="NCBI Taxonomy" id="1649127"/>
    <lineage>
        <taxon>Eukaryota</taxon>
        <taxon>Fungi</taxon>
        <taxon>Dikarya</taxon>
        <taxon>Ascomycota</taxon>
        <taxon>Pezizomycotina</taxon>
        <taxon>Sordariomycetes</taxon>
        <taxon>Hypocreomycetidae</taxon>
        <taxon>Hypocreales</taxon>
        <taxon>Clavicipitaceae</taxon>
        <taxon>Claviceps</taxon>
    </lineage>
</organism>
<accession>A0A9P7MEH9</accession>
<name>A0A9P7MEH9_9HYPO</name>
<protein>
    <recommendedName>
        <fullName evidence="7">Ribosomal protein YMR-31</fullName>
    </recommendedName>
</protein>
<dbReference type="PANTHER" id="PTHR31601">
    <property type="entry name" value="28S RIBOSOMAL PROTEIN S36, MITOCHONDRIAL"/>
    <property type="match status" value="1"/>
</dbReference>
<dbReference type="GO" id="GO:0005739">
    <property type="term" value="C:mitochondrion"/>
    <property type="evidence" value="ECO:0007669"/>
    <property type="project" value="UniProtKB-SubCell"/>
</dbReference>
<dbReference type="Proteomes" id="UP000706124">
    <property type="component" value="Unassembled WGS sequence"/>
</dbReference>
<keyword evidence="6" id="KW-1185">Reference proteome</keyword>
<evidence type="ECO:0000256" key="3">
    <source>
        <dbReference type="ARBA" id="ARBA00043970"/>
    </source>
</evidence>
<feature type="compositionally biased region" description="Low complexity" evidence="4">
    <location>
        <begin position="57"/>
        <end position="68"/>
    </location>
</feature>
<dbReference type="AlphaFoldDB" id="A0A9P7MEH9"/>
<proteinExistence type="inferred from homology"/>